<dbReference type="EMBL" id="CCKQ01000713">
    <property type="protein sequence ID" value="CDW71802.1"/>
    <property type="molecule type" value="Genomic_DNA"/>
</dbReference>
<dbReference type="Proteomes" id="UP000039865">
    <property type="component" value="Unassembled WGS sequence"/>
</dbReference>
<reference evidence="3 4" key="1">
    <citation type="submission" date="2014-06" db="EMBL/GenBank/DDBJ databases">
        <authorList>
            <person name="Swart Estienne"/>
        </authorList>
    </citation>
    <scope>NUCLEOTIDE SEQUENCE [LARGE SCALE GENOMIC DNA]</scope>
    <source>
        <strain evidence="3 4">130c</strain>
    </source>
</reference>
<sequence length="1359" mass="161158">MNFEEGNQSAMNAQQQQQHFGSYRRANVNSSNTNPNQIYQQTLSPPSTNHAADSIDETELEAIELIQGQVLQIKTLKDQIVQKEETIDNLRIQNKQIDAYKQQIQNLKQQIALFEERFKYYEEDRMHYEKRLQSQTFEGDQKTHALMNEIDDMNHYLAEYRKQKEDDGLQIQQLMQQVDQKERLYVCIKEQVESLGKQLETLQISMHEREEASVSKISGLKKEVKLNQKEKKLLEQRIKELSDLIQSKQQDSLNQSKIVTDKDQMIKKLRDDIHKIKRDKEDINQKRLQLEQRMPQLEQNLLDLNRIVERCQKDIDKEAIKKENLLQENQELRQSLVHFQEIYQDLEITDPLQFKNEIDKTRDEIHGLRSEMMEKQKFLKAKEDQIMHRDQEIKEQRQDLQREIKSVAQWVAKNINAKAISEQEDLEITGENEDELNNQNDLNISYIDPIILKEFQKLRNLLINQKTQVQQKFFKQQQRQENLQNELKDAQKIKQEILEDFKRLKSSIKQSEVLTSQNDEFKSELHKILDQNNNLKEQIQSLESETQKFSIEMYNILYNIRHKFENNQRINTQLDMSLRYNFTSERFASIAEIATMIGDITNILNFELKNLEIKDQQYQELLNSYEELKMKSIQDLKHNEELRHQELQELQVNFEKKYQRFKEYQMDIEKINLELQQQIEVLRNENIEKQRSELQVNSENQNMALRLSELQELETRYVPSLLIKIEELIFQKTAVMKELKFIQNQFSNTQKAQKYMYKKTEKQIVGDELLNEHMQKTGNFGSSGNIKQNNRYKDESSSLSNIYSPDTRKKIRKIQKELAFPSVCLKFRKYVIVVICALRLQKLSNLDTESKLRSSIQTTPADLIQLMINYNLPVSDNLSSILQDLKTPSTKSKPILSVLSYGIRNLRNQIQTHTNHHSQSSTFNIDYSQLSFDMQYLFSTFKPKEFYNRHLLKLEGVVDKQKAAALLISQQNQQYEIENKKINEKLFQIQQELVQSYQTCEKYGMQVQELQRELGQSVSKDEFHQLKDNYDQIGKDFYDTRDNFRRVNEKMERLVREKDELAQERKQHMQQIIEQEQNLQDKLRDLELKDVKIQSMESILQKRDMSIDFSSNNINKFEDKIRGLEMDKEKLIKDNVTLIRENEYLKEQINTTIREEQEKFRSYNEERSNKQEEIQRLLETNLQTLEDRCQLLEQQIDSLRKDKQELMARNAKLMMYEQKENDSLQINKFQFQEDQYNPNIVYQNTMRSPTFQNLHQEGYQIQSQQFNFDQNQMISSQQFSQGALGSSNYNKYQTLQSTNSMLNLGVGAPGGLANQTSHFKSLGSDSGNISANMSGQYQLGNRESPSSKIPGKITKTKNT</sequence>
<feature type="coiled-coil region" evidence="1">
    <location>
        <begin position="1044"/>
        <end position="1209"/>
    </location>
</feature>
<dbReference type="OrthoDB" id="324342at2759"/>
<feature type="coiled-coil region" evidence="1">
    <location>
        <begin position="73"/>
        <end position="124"/>
    </location>
</feature>
<evidence type="ECO:0000256" key="1">
    <source>
        <dbReference type="SAM" id="Coils"/>
    </source>
</evidence>
<protein>
    <submittedName>
        <fullName evidence="3">Uncharacterized protein</fullName>
    </submittedName>
</protein>
<feature type="compositionally biased region" description="Polar residues" evidence="2">
    <location>
        <begin position="1"/>
        <end position="13"/>
    </location>
</feature>
<keyword evidence="1" id="KW-0175">Coiled coil</keyword>
<feature type="coiled-coil region" evidence="1">
    <location>
        <begin position="217"/>
        <end position="342"/>
    </location>
</feature>
<feature type="region of interest" description="Disordered" evidence="2">
    <location>
        <begin position="1"/>
        <end position="52"/>
    </location>
</feature>
<feature type="coiled-coil region" evidence="1">
    <location>
        <begin position="157"/>
        <end position="191"/>
    </location>
</feature>
<feature type="coiled-coil region" evidence="1">
    <location>
        <begin position="452"/>
        <end position="552"/>
    </location>
</feature>
<evidence type="ECO:0000256" key="2">
    <source>
        <dbReference type="SAM" id="MobiDB-lite"/>
    </source>
</evidence>
<accession>A0A077ZPD0</accession>
<feature type="compositionally biased region" description="Polar residues" evidence="2">
    <location>
        <begin position="780"/>
        <end position="789"/>
    </location>
</feature>
<evidence type="ECO:0000313" key="3">
    <source>
        <dbReference type="EMBL" id="CDW71802.1"/>
    </source>
</evidence>
<feature type="compositionally biased region" description="Polar residues" evidence="2">
    <location>
        <begin position="1317"/>
        <end position="1347"/>
    </location>
</feature>
<name>A0A077ZPD0_STYLE</name>
<feature type="region of interest" description="Disordered" evidence="2">
    <location>
        <begin position="1317"/>
        <end position="1359"/>
    </location>
</feature>
<proteinExistence type="predicted"/>
<feature type="coiled-coil region" evidence="1">
    <location>
        <begin position="608"/>
        <end position="704"/>
    </location>
</feature>
<organism evidence="3 4">
    <name type="scientific">Stylonychia lemnae</name>
    <name type="common">Ciliate</name>
    <dbReference type="NCBI Taxonomy" id="5949"/>
    <lineage>
        <taxon>Eukaryota</taxon>
        <taxon>Sar</taxon>
        <taxon>Alveolata</taxon>
        <taxon>Ciliophora</taxon>
        <taxon>Intramacronucleata</taxon>
        <taxon>Spirotrichea</taxon>
        <taxon>Stichotrichia</taxon>
        <taxon>Sporadotrichida</taxon>
        <taxon>Oxytrichidae</taxon>
        <taxon>Stylonychinae</taxon>
        <taxon>Stylonychia</taxon>
    </lineage>
</organism>
<feature type="region of interest" description="Disordered" evidence="2">
    <location>
        <begin position="780"/>
        <end position="799"/>
    </location>
</feature>
<keyword evidence="4" id="KW-1185">Reference proteome</keyword>
<gene>
    <name evidence="3" type="primary">Contig11335.g12112</name>
    <name evidence="3" type="ORF">STYLEM_752</name>
</gene>
<dbReference type="InParanoid" id="A0A077ZPD0"/>
<evidence type="ECO:0000313" key="4">
    <source>
        <dbReference type="Proteomes" id="UP000039865"/>
    </source>
</evidence>
<feature type="compositionally biased region" description="Polar residues" evidence="2">
    <location>
        <begin position="27"/>
        <end position="51"/>
    </location>
</feature>